<dbReference type="Pfam" id="PF13746">
    <property type="entry name" value="Fer4_18"/>
    <property type="match status" value="1"/>
</dbReference>
<feature type="transmembrane region" description="Helical" evidence="7">
    <location>
        <begin position="93"/>
        <end position="114"/>
    </location>
</feature>
<evidence type="ECO:0000256" key="3">
    <source>
        <dbReference type="ARBA" id="ARBA00022723"/>
    </source>
</evidence>
<keyword evidence="5" id="KW-0408">Iron</keyword>
<dbReference type="InterPro" id="IPR017896">
    <property type="entry name" value="4Fe4S_Fe-S-bd"/>
</dbReference>
<dbReference type="InterPro" id="IPR013783">
    <property type="entry name" value="Ig-like_fold"/>
</dbReference>
<evidence type="ECO:0000259" key="8">
    <source>
        <dbReference type="PROSITE" id="PS51379"/>
    </source>
</evidence>
<feature type="domain" description="4Fe-4S ferredoxin-type" evidence="8">
    <location>
        <begin position="260"/>
        <end position="291"/>
    </location>
</feature>
<dbReference type="EMBL" id="JAJISD010000006">
    <property type="protein sequence ID" value="MCC8430339.1"/>
    <property type="molecule type" value="Genomic_DNA"/>
</dbReference>
<protein>
    <submittedName>
        <fullName evidence="9">Cytochrome c oxidase accessory protein CcoG</fullName>
    </submittedName>
</protein>
<organism evidence="9 10">
    <name type="scientific">Reyranella aquatilis</name>
    <dbReference type="NCBI Taxonomy" id="2035356"/>
    <lineage>
        <taxon>Bacteria</taxon>
        <taxon>Pseudomonadati</taxon>
        <taxon>Pseudomonadota</taxon>
        <taxon>Alphaproteobacteria</taxon>
        <taxon>Hyphomicrobiales</taxon>
        <taxon>Reyranellaceae</taxon>
        <taxon>Reyranella</taxon>
    </lineage>
</organism>
<comment type="caution">
    <text evidence="9">The sequence shown here is derived from an EMBL/GenBank/DDBJ whole genome shotgun (WGS) entry which is preliminary data.</text>
</comment>
<proteinExistence type="predicted"/>
<feature type="transmembrane region" description="Helical" evidence="7">
    <location>
        <begin position="349"/>
        <end position="369"/>
    </location>
</feature>
<evidence type="ECO:0000313" key="10">
    <source>
        <dbReference type="Proteomes" id="UP001198862"/>
    </source>
</evidence>
<accession>A0ABS8KW78</accession>
<dbReference type="InterPro" id="IPR014116">
    <property type="entry name" value="Cyt_c_oxidase_cbb3_FixG"/>
</dbReference>
<dbReference type="InterPro" id="IPR017900">
    <property type="entry name" value="4Fe4S_Fe_S_CS"/>
</dbReference>
<dbReference type="Pfam" id="PF11614">
    <property type="entry name" value="FixG_C"/>
    <property type="match status" value="1"/>
</dbReference>
<reference evidence="9 10" key="1">
    <citation type="submission" date="2021-11" db="EMBL/GenBank/DDBJ databases">
        <authorList>
            <person name="Lee D.-H."/>
            <person name="Kim S.-B."/>
        </authorList>
    </citation>
    <scope>NUCLEOTIDE SEQUENCE [LARGE SCALE GENOMIC DNA]</scope>
    <source>
        <strain evidence="9 10">KCTC 52223</strain>
    </source>
</reference>
<dbReference type="Gene3D" id="2.60.40.10">
    <property type="entry name" value="Immunoglobulins"/>
    <property type="match status" value="1"/>
</dbReference>
<feature type="transmembrane region" description="Helical" evidence="7">
    <location>
        <begin position="167"/>
        <end position="183"/>
    </location>
</feature>
<feature type="transmembrane region" description="Helical" evidence="7">
    <location>
        <begin position="203"/>
        <end position="221"/>
    </location>
</feature>
<evidence type="ECO:0000256" key="1">
    <source>
        <dbReference type="ARBA" id="ARBA00022448"/>
    </source>
</evidence>
<dbReference type="Pfam" id="PF12801">
    <property type="entry name" value="Fer4_5"/>
    <property type="match status" value="1"/>
</dbReference>
<gene>
    <name evidence="9" type="primary">ccoG</name>
    <name evidence="9" type="ORF">LJ725_15295</name>
</gene>
<keyword evidence="6" id="KW-0411">Iron-sulfur</keyword>
<keyword evidence="2" id="KW-0004">4Fe-4S</keyword>
<dbReference type="PANTHER" id="PTHR30176:SF3">
    <property type="entry name" value="FERREDOXIN-TYPE PROTEIN NAPH"/>
    <property type="match status" value="1"/>
</dbReference>
<dbReference type="PROSITE" id="PS00198">
    <property type="entry name" value="4FE4S_FER_1"/>
    <property type="match status" value="1"/>
</dbReference>
<evidence type="ECO:0000256" key="2">
    <source>
        <dbReference type="ARBA" id="ARBA00022485"/>
    </source>
</evidence>
<dbReference type="PROSITE" id="PS51379">
    <property type="entry name" value="4FE4S_FER_2"/>
    <property type="match status" value="1"/>
</dbReference>
<evidence type="ECO:0000256" key="7">
    <source>
        <dbReference type="SAM" id="Phobius"/>
    </source>
</evidence>
<evidence type="ECO:0000256" key="6">
    <source>
        <dbReference type="ARBA" id="ARBA00023014"/>
    </source>
</evidence>
<dbReference type="Proteomes" id="UP001198862">
    <property type="component" value="Unassembled WGS sequence"/>
</dbReference>
<dbReference type="NCBIfam" id="TIGR02745">
    <property type="entry name" value="ccoG_rdxA_fixG"/>
    <property type="match status" value="1"/>
</dbReference>
<evidence type="ECO:0000256" key="5">
    <source>
        <dbReference type="ARBA" id="ARBA00023004"/>
    </source>
</evidence>
<feature type="transmembrane region" description="Helical" evidence="7">
    <location>
        <begin position="41"/>
        <end position="59"/>
    </location>
</feature>
<dbReference type="InterPro" id="IPR051684">
    <property type="entry name" value="Electron_Trans/Redox"/>
</dbReference>
<keyword evidence="1" id="KW-0813">Transport</keyword>
<dbReference type="PANTHER" id="PTHR30176">
    <property type="entry name" value="FERREDOXIN-TYPE PROTEIN NAPH"/>
    <property type="match status" value="1"/>
</dbReference>
<dbReference type="RefSeq" id="WP_230551504.1">
    <property type="nucleotide sequence ID" value="NZ_JAJISD010000006.1"/>
</dbReference>
<dbReference type="InterPro" id="IPR032879">
    <property type="entry name" value="FixG_C"/>
</dbReference>
<keyword evidence="10" id="KW-1185">Reference proteome</keyword>
<keyword evidence="7" id="KW-1133">Transmembrane helix</keyword>
<keyword evidence="7" id="KW-0812">Transmembrane</keyword>
<keyword evidence="7" id="KW-0472">Membrane</keyword>
<sequence length="489" mass="54849">MDNRVRDDEAVSLRKQKEALPLYVTRIKVYPRAVAGQWRRIKWAVLVLLLGIYYLVPWIRWDRGPDAPNQAILIDLDGRRGWFFDTVIWPQEVYFVTGLLILAAFGLFLATSLFGRVWCGFTCPQTVWTDLFMWVERLIEGDRNERMRMDRQPMSVAKAARKTLKHAAWLVIAAATGGAWVFYYVDAPSTLVKILRGEASAEVYAFVGLFTATTYVLAGWAREQVCTYMCPWPRFQAAMLDEQSLIVTYQKWRGEKRGKHKAGDDWEGRGDCVDCNLCVAVCPTGIDIRDGQQIECIGCSLCVDACTQTMDKVGRPRGLIRWDTLANQQVKERTKGGQRAPWRPVRPRTVLYAGLLLVVSAIFLTAFVLRTTAELTVQRDRSPNFVRLSNGDIRNAYTVKILNKQRQEHRYRLSVSGLPQATLGVVGAGTEGGEAELAVHPDTVGTFRVFVTVPASAAPSGTRPIAFGIRDAESETRAAHDAVFVGPAR</sequence>
<evidence type="ECO:0000256" key="4">
    <source>
        <dbReference type="ARBA" id="ARBA00022982"/>
    </source>
</evidence>
<evidence type="ECO:0000313" key="9">
    <source>
        <dbReference type="EMBL" id="MCC8430339.1"/>
    </source>
</evidence>
<name>A0ABS8KW78_9HYPH</name>
<keyword evidence="3" id="KW-0479">Metal-binding</keyword>
<keyword evidence="4" id="KW-0249">Electron transport</keyword>
<dbReference type="SUPFAM" id="SSF54862">
    <property type="entry name" value="4Fe-4S ferredoxins"/>
    <property type="match status" value="1"/>
</dbReference>